<evidence type="ECO:0000313" key="3">
    <source>
        <dbReference type="Proteomes" id="UP000054988"/>
    </source>
</evidence>
<evidence type="ECO:0000313" key="2">
    <source>
        <dbReference type="EMBL" id="KTB43171.1"/>
    </source>
</evidence>
<sequence length="446" mass="49370">MSNNSFSAAVENDLQGIDNRIADLSASVATGNAGAYMAESDVMSLHSRPRVFNEKEALGLAQGDEWPGALVSATHLAVQGSVYPTHDQHTSLLPQLNAAVDFVPFQELQQFGPSPNTGSFDSTYLPSTDFHVSWGDGVEASPTFQRPTRPLPIRAKSCYPGHLDHKNEIPFTQGWHNSQFHRNDHSRRDGFFAPQCPNAPSILPRPNDTYTNGNDYPYQNLYEYGTVSQAYCPQGSQRPYENRFVNAGPNSVYPTHSQHEIVDQTLDITHPAPSNVDHAPHLPADHYLDATAPSTSNSTVSTPASSSSVTSVSRPASGEPEEILFVTENVPCKWVISEPGKPKRTCGRLIKLNENPADHARHYHPPEYRKVGGIKGQWFCKWEGCQKWTSAALKRHLDGDNHTRLGRRVCGKCGGSEARFERIKRDHAKCTPGVTEKPRKKRRLEA</sequence>
<name>A0A0W0G3K6_MONRR</name>
<dbReference type="AlphaFoldDB" id="A0A0W0G3K6"/>
<accession>A0A0W0G3K6</accession>
<evidence type="ECO:0000256" key="1">
    <source>
        <dbReference type="SAM" id="MobiDB-lite"/>
    </source>
</evidence>
<feature type="compositionally biased region" description="Low complexity" evidence="1">
    <location>
        <begin position="291"/>
        <end position="317"/>
    </location>
</feature>
<proteinExistence type="predicted"/>
<comment type="caution">
    <text evidence="2">The sequence shown here is derived from an EMBL/GenBank/DDBJ whole genome shotgun (WGS) entry which is preliminary data.</text>
</comment>
<dbReference type="Proteomes" id="UP000054988">
    <property type="component" value="Unassembled WGS sequence"/>
</dbReference>
<reference evidence="2 3" key="1">
    <citation type="submission" date="2015-12" db="EMBL/GenBank/DDBJ databases">
        <title>Draft genome sequence of Moniliophthora roreri, the causal agent of frosty pod rot of cacao.</title>
        <authorList>
            <person name="Aime M.C."/>
            <person name="Diaz-Valderrama J.R."/>
            <person name="Kijpornyongpan T."/>
            <person name="Phillips-Mora W."/>
        </authorList>
    </citation>
    <scope>NUCLEOTIDE SEQUENCE [LARGE SCALE GENOMIC DNA]</scope>
    <source>
        <strain evidence="2 3">MCA 2952</strain>
    </source>
</reference>
<gene>
    <name evidence="2" type="ORF">WG66_4233</name>
</gene>
<protein>
    <submittedName>
        <fullName evidence="2">Uncharacterized protein</fullName>
    </submittedName>
</protein>
<organism evidence="2 3">
    <name type="scientific">Moniliophthora roreri</name>
    <name type="common">Frosty pod rot fungus</name>
    <name type="synonym">Monilia roreri</name>
    <dbReference type="NCBI Taxonomy" id="221103"/>
    <lineage>
        <taxon>Eukaryota</taxon>
        <taxon>Fungi</taxon>
        <taxon>Dikarya</taxon>
        <taxon>Basidiomycota</taxon>
        <taxon>Agaricomycotina</taxon>
        <taxon>Agaricomycetes</taxon>
        <taxon>Agaricomycetidae</taxon>
        <taxon>Agaricales</taxon>
        <taxon>Marasmiineae</taxon>
        <taxon>Marasmiaceae</taxon>
        <taxon>Moniliophthora</taxon>
    </lineage>
</organism>
<feature type="region of interest" description="Disordered" evidence="1">
    <location>
        <begin position="275"/>
        <end position="318"/>
    </location>
</feature>
<feature type="compositionally biased region" description="Basic and acidic residues" evidence="1">
    <location>
        <begin position="278"/>
        <end position="288"/>
    </location>
</feature>
<dbReference type="EMBL" id="LATX01001233">
    <property type="protein sequence ID" value="KTB43171.1"/>
    <property type="molecule type" value="Genomic_DNA"/>
</dbReference>